<evidence type="ECO:0000313" key="15">
    <source>
        <dbReference type="WBParaSite" id="maker-uti_cns_0001650-snap-gene-0.7-mRNA-1"/>
    </source>
</evidence>
<keyword evidence="14" id="KW-1185">Reference proteome</keyword>
<comment type="subcellular location">
    <subcellularLocation>
        <location evidence="1">Membrane</location>
        <topology evidence="1">Multi-pass membrane protein</topology>
    </subcellularLocation>
</comment>
<dbReference type="PANTHER" id="PTHR12064">
    <property type="entry name" value="METAL TRANSPORTER CNNM"/>
    <property type="match status" value="1"/>
</dbReference>
<dbReference type="InterPro" id="IPR045095">
    <property type="entry name" value="ACDP"/>
</dbReference>
<keyword evidence="6 8" id="KW-0472">Membrane</keyword>
<dbReference type="Gene3D" id="3.10.100.10">
    <property type="entry name" value="Mannose-Binding Protein A, subunit A"/>
    <property type="match status" value="1"/>
</dbReference>
<dbReference type="InterPro" id="IPR044751">
    <property type="entry name" value="Ion_transp-like_CBS"/>
</dbReference>
<dbReference type="WBParaSite" id="maker-uti_cns_0001650-snap-gene-0.7-mRNA-1">
    <property type="protein sequence ID" value="maker-uti_cns_0001650-snap-gene-0.7-mRNA-1"/>
    <property type="gene ID" value="maker-uti_cns_0001650-snap-gene-0.7"/>
</dbReference>
<evidence type="ECO:0000259" key="12">
    <source>
        <dbReference type="PROSITE" id="PS51371"/>
    </source>
</evidence>
<sequence length="1340" mass="148344">SVARTDARSIGCASWGHLAHKYSDRITTVQPHADRSVEVGHDPDGLLAWLTVWRVAANGVLTEVRLPRSDDSRWPGIESPLDKQVDHRTSLQHRDGFIVSYTTHRGTIAAQQQVTRLEDLSSMQAALLIILTLAFASSNAAASVKPLAQPLKAAVPVKAAAAPPPPPPPQDEVFFGQCSRNKSWHYDKAENIFVSKLTYCESVWTGRYAVDVDKLREPDNYRWSDGQTSNSSYHAHNFSRIIGYHQPLISLEDRFWYNNLYHAKQKFVCKVPNLGSGTPAPTPCPTNWKYLNGYCFFMPKFAATYIEADFYCNGRGAHVASLHNDLEVRALILLDLSTDECPVDVWTGLLKLNPCRIDYSTGASVCYRWSDRSGDYRGFPAWQTDNPNNDLVTNCVALNGRKIKSARSNTFRSVKGHLQGLRNILSNIEKSPPFAPPTILALVFASLAAIAVSVAATAAAASDDVLVSDAVAFPRSDGSGDSLSWEAAESGGHQKVPLGGQLSIRLYGRGLQALDRLAFANTHHDNGLCLDAKLPTSFRLKPGETGLTAVAMVTVPSDLVPMPSGGYLLLCLHGNWTTKVAKKSDSTEEHRWRYPGGSDGGPRFYVTKETLPLWAKICFTVALMLLSGLFSGLNLGLMALDIGELKIICRAGSPSERAHAKRIIPVRKRGNFLLCSLLLGNVVVNTTLSIILSSLIGDGITTVIAASLGIVLFGEIIPQAVCTRHGLAIGAFTLPITILFMALTAPISFPLSVLLDKILGQDLRQVYDRNKLKEFIANQNLERTEANIILGALSLQNKTIGQVMRGLSEVYMLPAETLIDSFTVEQIRETGFTRIPIYDRERSNIISVLNFKDLTIVSRDAPMRVDLVCEYFNRKVHSVMDTDTLDSALKLFLSNRVHMAIVRHRETDAIGVEVNEESTVGMVTLEDILEEIIQEEIEDETDVSSQPSHRPPPRVPRVSWRELALAGSTGMQVPAQLRMAAVHCLAIQHSDLFGKRVIPEIVLERMFQEKVLIKHMFIHGDDDRNTIYRRGVPADYAVFILEGRIRLSIGVEDLNFEATVFTLLGAKTLLPVRDLHHHRPSALAEQPGELHKLPAFLPDYWARAQQNLQYLRLSRAQYAALLRIADAVKPLDGTSAGGAAELDELLSNLFVCWPTREPAALTQSRRPKKRTSTTRAQADIRAPPAAKWNRIIIKVSSRDTPDTIIAAVMNEAIAGVARDFGTMSSSSSRNTRHKVHQHLEQSQQQQRRDDVHEVVSRHALDFNSNNVGWQQNRRHRVENIVLSVLYQRSSVDHLPFTVLLMCLSSGNLVMSNWQVNSSSLRQAAVLSVRFGDIDLKKTGI</sequence>
<dbReference type="SUPFAM" id="SSF56436">
    <property type="entry name" value="C-type lectin-like"/>
    <property type="match status" value="2"/>
</dbReference>
<dbReference type="GO" id="GO:0010960">
    <property type="term" value="P:magnesium ion homeostasis"/>
    <property type="evidence" value="ECO:0007669"/>
    <property type="project" value="InterPro"/>
</dbReference>
<dbReference type="Proteomes" id="UP000095280">
    <property type="component" value="Unplaced"/>
</dbReference>
<feature type="transmembrane region" description="Helical" evidence="10">
    <location>
        <begin position="729"/>
        <end position="749"/>
    </location>
</feature>
<dbReference type="GO" id="GO:0005886">
    <property type="term" value="C:plasma membrane"/>
    <property type="evidence" value="ECO:0007669"/>
    <property type="project" value="TreeGrafter"/>
</dbReference>
<dbReference type="PROSITE" id="PS51371">
    <property type="entry name" value="CBS"/>
    <property type="match status" value="1"/>
</dbReference>
<dbReference type="InterPro" id="IPR016187">
    <property type="entry name" value="CTDL_fold"/>
</dbReference>
<evidence type="ECO:0000256" key="3">
    <source>
        <dbReference type="ARBA" id="ARBA00022692"/>
    </source>
</evidence>
<dbReference type="InterPro" id="IPR002550">
    <property type="entry name" value="CNNM"/>
</dbReference>
<keyword evidence="3 8" id="KW-0812">Transmembrane</keyword>
<protein>
    <submittedName>
        <fullName evidence="15">C-type lectin domain-containing protein</fullName>
    </submittedName>
</protein>
<dbReference type="Gene3D" id="3.10.580.10">
    <property type="entry name" value="CBS-domain"/>
    <property type="match status" value="1"/>
</dbReference>
<evidence type="ECO:0000256" key="8">
    <source>
        <dbReference type="PROSITE-ProRule" id="PRU01193"/>
    </source>
</evidence>
<name>A0A1I8GF82_9PLAT</name>
<feature type="domain" description="CBS" evidence="12">
    <location>
        <begin position="872"/>
        <end position="940"/>
    </location>
</feature>
<feature type="transmembrane region" description="Helical" evidence="10">
    <location>
        <begin position="613"/>
        <end position="640"/>
    </location>
</feature>
<evidence type="ECO:0000256" key="5">
    <source>
        <dbReference type="ARBA" id="ARBA00022989"/>
    </source>
</evidence>
<evidence type="ECO:0000259" key="11">
    <source>
        <dbReference type="PROSITE" id="PS50041"/>
    </source>
</evidence>
<evidence type="ECO:0000256" key="9">
    <source>
        <dbReference type="SAM" id="MobiDB-lite"/>
    </source>
</evidence>
<evidence type="ECO:0000256" key="2">
    <source>
        <dbReference type="ARBA" id="ARBA00010484"/>
    </source>
</evidence>
<feature type="transmembrane region" description="Helical" evidence="10">
    <location>
        <begin position="699"/>
        <end position="717"/>
    </location>
</feature>
<dbReference type="PROSITE" id="PS51846">
    <property type="entry name" value="CNNM"/>
    <property type="match status" value="1"/>
</dbReference>
<dbReference type="CDD" id="cd00037">
    <property type="entry name" value="CLECT"/>
    <property type="match status" value="1"/>
</dbReference>
<accession>A0A1I8GF82</accession>
<comment type="similarity">
    <text evidence="2">Belongs to the ACDP family.</text>
</comment>
<evidence type="ECO:0000256" key="7">
    <source>
        <dbReference type="PROSITE-ProRule" id="PRU00703"/>
    </source>
</evidence>
<proteinExistence type="inferred from homology"/>
<feature type="domain" description="CNNM transmembrane" evidence="13">
    <location>
        <begin position="609"/>
        <end position="790"/>
    </location>
</feature>
<dbReference type="Pfam" id="PF00571">
    <property type="entry name" value="CBS"/>
    <property type="match status" value="1"/>
</dbReference>
<evidence type="ECO:0000313" key="14">
    <source>
        <dbReference type="Proteomes" id="UP000095280"/>
    </source>
</evidence>
<dbReference type="PANTHER" id="PTHR12064:SF94">
    <property type="entry name" value="UNEXTENDED PROTEIN"/>
    <property type="match status" value="1"/>
</dbReference>
<feature type="transmembrane region" description="Helical" evidence="10">
    <location>
        <begin position="671"/>
        <end position="693"/>
    </location>
</feature>
<dbReference type="InterPro" id="IPR001304">
    <property type="entry name" value="C-type_lectin-like"/>
</dbReference>
<evidence type="ECO:0000259" key="13">
    <source>
        <dbReference type="PROSITE" id="PS51846"/>
    </source>
</evidence>
<dbReference type="Pfam" id="PF25562">
    <property type="entry name" value="CNBH_CNNM2_C"/>
    <property type="match status" value="1"/>
</dbReference>
<dbReference type="GO" id="GO:0022857">
    <property type="term" value="F:transmembrane transporter activity"/>
    <property type="evidence" value="ECO:0007669"/>
    <property type="project" value="TreeGrafter"/>
</dbReference>
<dbReference type="CDD" id="cd04590">
    <property type="entry name" value="CBS_pair_CorC_HlyC_assoc"/>
    <property type="match status" value="1"/>
</dbReference>
<evidence type="ECO:0000256" key="10">
    <source>
        <dbReference type="SAM" id="Phobius"/>
    </source>
</evidence>
<feature type="domain" description="C-type lectin" evidence="11">
    <location>
        <begin position="291"/>
        <end position="398"/>
    </location>
</feature>
<dbReference type="InterPro" id="IPR000644">
    <property type="entry name" value="CBS_dom"/>
</dbReference>
<evidence type="ECO:0000256" key="4">
    <source>
        <dbReference type="ARBA" id="ARBA00022737"/>
    </source>
</evidence>
<dbReference type="PROSITE" id="PS50041">
    <property type="entry name" value="C_TYPE_LECTIN_2"/>
    <property type="match status" value="1"/>
</dbReference>
<dbReference type="Pfam" id="PF01595">
    <property type="entry name" value="CNNM"/>
    <property type="match status" value="1"/>
</dbReference>
<dbReference type="SUPFAM" id="SSF54631">
    <property type="entry name" value="CBS-domain pair"/>
    <property type="match status" value="1"/>
</dbReference>
<organism evidence="14 15">
    <name type="scientific">Macrostomum lignano</name>
    <dbReference type="NCBI Taxonomy" id="282301"/>
    <lineage>
        <taxon>Eukaryota</taxon>
        <taxon>Metazoa</taxon>
        <taxon>Spiralia</taxon>
        <taxon>Lophotrochozoa</taxon>
        <taxon>Platyhelminthes</taxon>
        <taxon>Rhabditophora</taxon>
        <taxon>Macrostomorpha</taxon>
        <taxon>Macrostomida</taxon>
        <taxon>Macrostomidae</taxon>
        <taxon>Macrostomum</taxon>
    </lineage>
</organism>
<reference evidence="15" key="1">
    <citation type="submission" date="2016-11" db="UniProtKB">
        <authorList>
            <consortium name="WormBaseParasite"/>
        </authorList>
    </citation>
    <scope>IDENTIFICATION</scope>
</reference>
<evidence type="ECO:0000256" key="1">
    <source>
        <dbReference type="ARBA" id="ARBA00004141"/>
    </source>
</evidence>
<keyword evidence="7" id="KW-0129">CBS domain</keyword>
<dbReference type="InterPro" id="IPR016186">
    <property type="entry name" value="C-type_lectin-like/link_sf"/>
</dbReference>
<keyword evidence="4" id="KW-0677">Repeat</keyword>
<evidence type="ECO:0000256" key="6">
    <source>
        <dbReference type="ARBA" id="ARBA00023136"/>
    </source>
</evidence>
<keyword evidence="5 8" id="KW-1133">Transmembrane helix</keyword>
<dbReference type="InterPro" id="IPR046342">
    <property type="entry name" value="CBS_dom_sf"/>
</dbReference>
<feature type="region of interest" description="Disordered" evidence="9">
    <location>
        <begin position="1222"/>
        <end position="1249"/>
    </location>
</feature>
<dbReference type="SMART" id="SM00034">
    <property type="entry name" value="CLECT"/>
    <property type="match status" value="1"/>
</dbReference>